<evidence type="ECO:0000313" key="4">
    <source>
        <dbReference type="EMBL" id="AMQ54813.1"/>
    </source>
</evidence>
<reference evidence="4 5" key="2">
    <citation type="journal article" date="2016" name="Genome Announc.">
        <title>Complete Genome Sequence of Algoriphagus sp. Strain M8-2, Isolated from a Brackish Lake.</title>
        <authorList>
            <person name="Muraguchi Y."/>
            <person name="Kushimoto K."/>
            <person name="Ohtsubo Y."/>
            <person name="Suzuki T."/>
            <person name="Dohra H."/>
            <person name="Kimbara K."/>
            <person name="Shintani M."/>
        </authorList>
    </citation>
    <scope>NUCLEOTIDE SEQUENCE [LARGE SCALE GENOMIC DNA]</scope>
    <source>
        <strain evidence="4 5">M8-2</strain>
    </source>
</reference>
<dbReference type="Pfam" id="PF01596">
    <property type="entry name" value="Methyltransf_3"/>
    <property type="match status" value="1"/>
</dbReference>
<dbReference type="PANTHER" id="PTHR10509">
    <property type="entry name" value="O-METHYLTRANSFERASE-RELATED"/>
    <property type="match status" value="1"/>
</dbReference>
<dbReference type="GO" id="GO:0008171">
    <property type="term" value="F:O-methyltransferase activity"/>
    <property type="evidence" value="ECO:0007669"/>
    <property type="project" value="InterPro"/>
</dbReference>
<dbReference type="GO" id="GO:0008757">
    <property type="term" value="F:S-adenosylmethionine-dependent methyltransferase activity"/>
    <property type="evidence" value="ECO:0007669"/>
    <property type="project" value="TreeGrafter"/>
</dbReference>
<dbReference type="InterPro" id="IPR002935">
    <property type="entry name" value="SAM_O-MeTrfase"/>
</dbReference>
<dbReference type="KEGG" id="alm:AO498_00295"/>
<dbReference type="PANTHER" id="PTHR10509:SF14">
    <property type="entry name" value="CAFFEOYL-COA O-METHYLTRANSFERASE 3-RELATED"/>
    <property type="match status" value="1"/>
</dbReference>
<dbReference type="InterPro" id="IPR029063">
    <property type="entry name" value="SAM-dependent_MTases_sf"/>
</dbReference>
<dbReference type="SUPFAM" id="SSF53335">
    <property type="entry name" value="S-adenosyl-L-methionine-dependent methyltransferases"/>
    <property type="match status" value="1"/>
</dbReference>
<reference evidence="5" key="1">
    <citation type="submission" date="2015-09" db="EMBL/GenBank/DDBJ databases">
        <title>Complete sequence of Algoriphagus sp. M8-2.</title>
        <authorList>
            <person name="Shintani M."/>
        </authorList>
    </citation>
    <scope>NUCLEOTIDE SEQUENCE [LARGE SCALE GENOMIC DNA]</scope>
    <source>
        <strain evidence="5">M8-2</strain>
    </source>
</reference>
<dbReference type="GO" id="GO:0032259">
    <property type="term" value="P:methylation"/>
    <property type="evidence" value="ECO:0007669"/>
    <property type="project" value="UniProtKB-KW"/>
</dbReference>
<evidence type="ECO:0000313" key="5">
    <source>
        <dbReference type="Proteomes" id="UP000073816"/>
    </source>
</evidence>
<protein>
    <submittedName>
        <fullName evidence="4">Methyltransferase</fullName>
    </submittedName>
</protein>
<organism evidence="4 5">
    <name type="scientific">Algoriphagus sanaruensis</name>
    <dbReference type="NCBI Taxonomy" id="1727163"/>
    <lineage>
        <taxon>Bacteria</taxon>
        <taxon>Pseudomonadati</taxon>
        <taxon>Bacteroidota</taxon>
        <taxon>Cytophagia</taxon>
        <taxon>Cytophagales</taxon>
        <taxon>Cyclobacteriaceae</taxon>
        <taxon>Algoriphagus</taxon>
    </lineage>
</organism>
<dbReference type="PATRIC" id="fig|1727163.4.peg.63"/>
<evidence type="ECO:0000256" key="1">
    <source>
        <dbReference type="ARBA" id="ARBA00022603"/>
    </source>
</evidence>
<accession>A0A142EI58</accession>
<dbReference type="Proteomes" id="UP000073816">
    <property type="component" value="Chromosome"/>
</dbReference>
<dbReference type="PROSITE" id="PS51682">
    <property type="entry name" value="SAM_OMT_I"/>
    <property type="match status" value="1"/>
</dbReference>
<dbReference type="RefSeq" id="WP_067542101.1">
    <property type="nucleotide sequence ID" value="NZ_CP012836.1"/>
</dbReference>
<dbReference type="EMBL" id="CP012836">
    <property type="protein sequence ID" value="AMQ54813.1"/>
    <property type="molecule type" value="Genomic_DNA"/>
</dbReference>
<keyword evidence="3" id="KW-0949">S-adenosyl-L-methionine</keyword>
<proteinExistence type="predicted"/>
<keyword evidence="1 4" id="KW-0489">Methyltransferase</keyword>
<dbReference type="Gene3D" id="3.40.50.150">
    <property type="entry name" value="Vaccinia Virus protein VP39"/>
    <property type="match status" value="1"/>
</dbReference>
<dbReference type="AlphaFoldDB" id="A0A142EI58"/>
<dbReference type="InterPro" id="IPR050362">
    <property type="entry name" value="Cation-dep_OMT"/>
</dbReference>
<name>A0A142EI58_9BACT</name>
<dbReference type="STRING" id="1727163.AO498_00295"/>
<sequence length="217" mass="24629">MEFISPELLAYCEAHTTEEDTLLKKITRETQAKVLMPRMLSGHLQGKFLELLVKMLNPKVILEIGTYTGYSGICLARGLSKSGKLITLDINDELETMVRGFFEESGLAKQIDYRLGNARDLIPSLDGPFDLVFIDADKFYYAEYFDLVIEKLSPGGIILADNVLWSGKILTQPGQKIDKDTQALLDFNRKIQEDPRVENILLPIRDGLLMARKHHER</sequence>
<keyword evidence="2 4" id="KW-0808">Transferase</keyword>
<gene>
    <name evidence="4" type="ORF">AO498_00295</name>
</gene>
<dbReference type="OrthoDB" id="9799672at2"/>
<evidence type="ECO:0000256" key="3">
    <source>
        <dbReference type="ARBA" id="ARBA00022691"/>
    </source>
</evidence>
<keyword evidence="5" id="KW-1185">Reference proteome</keyword>
<evidence type="ECO:0000256" key="2">
    <source>
        <dbReference type="ARBA" id="ARBA00022679"/>
    </source>
</evidence>
<dbReference type="CDD" id="cd02440">
    <property type="entry name" value="AdoMet_MTases"/>
    <property type="match status" value="1"/>
</dbReference>